<dbReference type="EMBL" id="CAJNOI010000598">
    <property type="protein sequence ID" value="CAF1314591.1"/>
    <property type="molecule type" value="Genomic_DNA"/>
</dbReference>
<evidence type="ECO:0000313" key="4">
    <source>
        <dbReference type="EMBL" id="CAF1544104.1"/>
    </source>
</evidence>
<dbReference type="SMART" id="SM00233">
    <property type="entry name" value="PH"/>
    <property type="match status" value="1"/>
</dbReference>
<feature type="compositionally biased region" description="Basic residues" evidence="1">
    <location>
        <begin position="268"/>
        <end position="281"/>
    </location>
</feature>
<dbReference type="AlphaFoldDB" id="A0A815EMX2"/>
<feature type="compositionally biased region" description="Polar residues" evidence="1">
    <location>
        <begin position="49"/>
        <end position="60"/>
    </location>
</feature>
<feature type="non-terminal residue" evidence="3">
    <location>
        <position position="281"/>
    </location>
</feature>
<dbReference type="InterPro" id="IPR001849">
    <property type="entry name" value="PH_domain"/>
</dbReference>
<protein>
    <recommendedName>
        <fullName evidence="2">PH domain-containing protein</fullName>
    </recommendedName>
</protein>
<evidence type="ECO:0000256" key="1">
    <source>
        <dbReference type="SAM" id="MobiDB-lite"/>
    </source>
</evidence>
<comment type="caution">
    <text evidence="3">The sequence shown here is derived from an EMBL/GenBank/DDBJ whole genome shotgun (WGS) entry which is preliminary data.</text>
</comment>
<dbReference type="PROSITE" id="PS50003">
    <property type="entry name" value="PH_DOMAIN"/>
    <property type="match status" value="1"/>
</dbReference>
<dbReference type="GO" id="GO:0005543">
    <property type="term" value="F:phospholipid binding"/>
    <property type="evidence" value="ECO:0007669"/>
    <property type="project" value="InterPro"/>
</dbReference>
<dbReference type="Proteomes" id="UP000663832">
    <property type="component" value="Unassembled WGS sequence"/>
</dbReference>
<evidence type="ECO:0000313" key="5">
    <source>
        <dbReference type="Proteomes" id="UP000663832"/>
    </source>
</evidence>
<gene>
    <name evidence="3" type="ORF">BJG266_LOCUS33003</name>
    <name evidence="4" type="ORF">QVE165_LOCUS46551</name>
</gene>
<dbReference type="Proteomes" id="UP000663877">
    <property type="component" value="Unassembled WGS sequence"/>
</dbReference>
<accession>A0A815EMX2</accession>
<dbReference type="InterPro" id="IPR001605">
    <property type="entry name" value="PH_dom-spectrin-type"/>
</dbReference>
<reference evidence="3" key="1">
    <citation type="submission" date="2021-02" db="EMBL/GenBank/DDBJ databases">
        <authorList>
            <person name="Nowell W R."/>
        </authorList>
    </citation>
    <scope>NUCLEOTIDE SEQUENCE</scope>
</reference>
<dbReference type="PANTHER" id="PTHR37283:SF1">
    <property type="entry name" value="PH DOMAIN-CONTAINING PROTEIN YHR131C"/>
    <property type="match status" value="1"/>
</dbReference>
<dbReference type="SUPFAM" id="SSF50729">
    <property type="entry name" value="PH domain-like"/>
    <property type="match status" value="1"/>
</dbReference>
<feature type="region of interest" description="Disordered" evidence="1">
    <location>
        <begin position="198"/>
        <end position="281"/>
    </location>
</feature>
<keyword evidence="5" id="KW-1185">Reference proteome</keyword>
<dbReference type="Gene3D" id="2.30.29.30">
    <property type="entry name" value="Pleckstrin-homology domain (PH domain)/Phosphotyrosine-binding domain (PTB)"/>
    <property type="match status" value="1"/>
</dbReference>
<dbReference type="InterPro" id="IPR011993">
    <property type="entry name" value="PH-like_dom_sf"/>
</dbReference>
<feature type="compositionally biased region" description="Polar residues" evidence="1">
    <location>
        <begin position="232"/>
        <end position="249"/>
    </location>
</feature>
<evidence type="ECO:0000313" key="3">
    <source>
        <dbReference type="EMBL" id="CAF1314591.1"/>
    </source>
</evidence>
<dbReference type="OrthoDB" id="5865767at2759"/>
<name>A0A815EMX2_9BILA</name>
<feature type="compositionally biased region" description="Low complexity" evidence="1">
    <location>
        <begin position="250"/>
        <end position="264"/>
    </location>
</feature>
<feature type="compositionally biased region" description="Basic and acidic residues" evidence="1">
    <location>
        <begin position="1"/>
        <end position="14"/>
    </location>
</feature>
<evidence type="ECO:0000259" key="2">
    <source>
        <dbReference type="PROSITE" id="PS50003"/>
    </source>
</evidence>
<evidence type="ECO:0000313" key="6">
    <source>
        <dbReference type="Proteomes" id="UP000663877"/>
    </source>
</evidence>
<proteinExistence type="predicted"/>
<sequence length="281" mass="31245">LEEFKTWEERDAERPTASADKASKLKSTVTEEKTVTDSSGRPTTLPGKQRSSQDYESTSGKQHRSESATRLPTIKEGLLTRKHEWEGHERKATHRAWEKLYCGLTSNRLSFYKDAKHLKSGRTVSDDLLFDSSTNVSQATDYRKRTSVFRLKLHGGNEYLFHAKDDNEMNEWISSINNCISSLPTMISSTTTQIPSVAITSPPIGISTSSTSSPRHQQQQQQVPTMTTSTSGVEMTQPLSSAEQKSRTLPSQSSTSVEPSSTQQATSGKKKSGGFFSMKRK</sequence>
<dbReference type="InterPro" id="IPR041681">
    <property type="entry name" value="PH_9"/>
</dbReference>
<dbReference type="EMBL" id="CAJNOM010000695">
    <property type="protein sequence ID" value="CAF1544104.1"/>
    <property type="molecule type" value="Genomic_DNA"/>
</dbReference>
<organism evidence="3 6">
    <name type="scientific">Adineta steineri</name>
    <dbReference type="NCBI Taxonomy" id="433720"/>
    <lineage>
        <taxon>Eukaryota</taxon>
        <taxon>Metazoa</taxon>
        <taxon>Spiralia</taxon>
        <taxon>Gnathifera</taxon>
        <taxon>Rotifera</taxon>
        <taxon>Eurotatoria</taxon>
        <taxon>Bdelloidea</taxon>
        <taxon>Adinetida</taxon>
        <taxon>Adinetidae</taxon>
        <taxon>Adineta</taxon>
    </lineage>
</organism>
<dbReference type="PANTHER" id="PTHR37283">
    <property type="entry name" value="PH DOMAIN-CONTAINING PROTEIN YHR131C"/>
    <property type="match status" value="1"/>
</dbReference>
<dbReference type="CDD" id="cd10571">
    <property type="entry name" value="PH_beta_spectrin"/>
    <property type="match status" value="1"/>
</dbReference>
<feature type="domain" description="PH" evidence="2">
    <location>
        <begin position="72"/>
        <end position="181"/>
    </location>
</feature>
<feature type="region of interest" description="Disordered" evidence="1">
    <location>
        <begin position="1"/>
        <end position="75"/>
    </location>
</feature>
<dbReference type="Pfam" id="PF15410">
    <property type="entry name" value="PH_9"/>
    <property type="match status" value="1"/>
</dbReference>
<dbReference type="FunFam" id="2.30.29.30:FF:000024">
    <property type="entry name" value="Spectrin beta chain"/>
    <property type="match status" value="1"/>
</dbReference>
<feature type="compositionally biased region" description="Low complexity" evidence="1">
    <location>
        <begin position="199"/>
        <end position="231"/>
    </location>
</feature>
<dbReference type="PRINTS" id="PR00683">
    <property type="entry name" value="SPECTRINPH"/>
</dbReference>